<accession>A0A6C0LW75</accession>
<protein>
    <recommendedName>
        <fullName evidence="2">CCHC-type domain-containing protein</fullName>
    </recommendedName>
</protein>
<dbReference type="GO" id="GO:0008270">
    <property type="term" value="F:zinc ion binding"/>
    <property type="evidence" value="ECO:0007669"/>
    <property type="project" value="InterPro"/>
</dbReference>
<dbReference type="AlphaFoldDB" id="A0A6C0LW75"/>
<name>A0A6C0LW75_9ZZZZ</name>
<sequence length="106" mass="12356">MECRYCHEVGHVIRNCTRLKNKKSNDNFPTQRKKQPNEYVSKPEVITKELINDDDFPVLVNKLTKTDDKMNTWCNTRSFADAIKIPDVTKNESVQKHTGDIVFETL</sequence>
<dbReference type="InterPro" id="IPR036875">
    <property type="entry name" value="Znf_CCHC_sf"/>
</dbReference>
<dbReference type="GO" id="GO:0003676">
    <property type="term" value="F:nucleic acid binding"/>
    <property type="evidence" value="ECO:0007669"/>
    <property type="project" value="InterPro"/>
</dbReference>
<evidence type="ECO:0000313" key="1">
    <source>
        <dbReference type="EMBL" id="QHU34001.1"/>
    </source>
</evidence>
<proteinExistence type="predicted"/>
<organism evidence="1">
    <name type="scientific">viral metagenome</name>
    <dbReference type="NCBI Taxonomy" id="1070528"/>
    <lineage>
        <taxon>unclassified sequences</taxon>
        <taxon>metagenomes</taxon>
        <taxon>organismal metagenomes</taxon>
    </lineage>
</organism>
<evidence type="ECO:0008006" key="2">
    <source>
        <dbReference type="Google" id="ProtNLM"/>
    </source>
</evidence>
<dbReference type="Gene3D" id="4.10.60.10">
    <property type="entry name" value="Zinc finger, CCHC-type"/>
    <property type="match status" value="1"/>
</dbReference>
<reference evidence="1" key="1">
    <citation type="journal article" date="2020" name="Nature">
        <title>Giant virus diversity and host interactions through global metagenomics.</title>
        <authorList>
            <person name="Schulz F."/>
            <person name="Roux S."/>
            <person name="Paez-Espino D."/>
            <person name="Jungbluth S."/>
            <person name="Walsh D.A."/>
            <person name="Denef V.J."/>
            <person name="McMahon K.D."/>
            <person name="Konstantinidis K.T."/>
            <person name="Eloe-Fadrosh E.A."/>
            <person name="Kyrpides N.C."/>
            <person name="Woyke T."/>
        </authorList>
    </citation>
    <scope>NUCLEOTIDE SEQUENCE</scope>
    <source>
        <strain evidence="1">GVMAG-S-1016704-142</strain>
    </source>
</reference>
<dbReference type="EMBL" id="MN740566">
    <property type="protein sequence ID" value="QHU34001.1"/>
    <property type="molecule type" value="Genomic_DNA"/>
</dbReference>
<dbReference type="SUPFAM" id="SSF57756">
    <property type="entry name" value="Retrovirus zinc finger-like domains"/>
    <property type="match status" value="1"/>
</dbReference>